<reference evidence="1 2" key="1">
    <citation type="journal article" date="2016" name="Nat. Commun.">
        <title>Thousands of microbial genomes shed light on interconnected biogeochemical processes in an aquifer system.</title>
        <authorList>
            <person name="Anantharaman K."/>
            <person name="Brown C.T."/>
            <person name="Hug L.A."/>
            <person name="Sharon I."/>
            <person name="Castelle C.J."/>
            <person name="Probst A.J."/>
            <person name="Thomas B.C."/>
            <person name="Singh A."/>
            <person name="Wilkins M.J."/>
            <person name="Karaoz U."/>
            <person name="Brodie E.L."/>
            <person name="Williams K.H."/>
            <person name="Hubbard S.S."/>
            <person name="Banfield J.F."/>
        </authorList>
    </citation>
    <scope>NUCLEOTIDE SEQUENCE [LARGE SCALE GENOMIC DNA]</scope>
</reference>
<protein>
    <submittedName>
        <fullName evidence="1">Uncharacterized protein</fullName>
    </submittedName>
</protein>
<dbReference type="STRING" id="1817825.A2720_04765"/>
<dbReference type="EMBL" id="MFEL01000015">
    <property type="protein sequence ID" value="OGE80887.1"/>
    <property type="molecule type" value="Genomic_DNA"/>
</dbReference>
<dbReference type="AlphaFoldDB" id="A0A1F5NTB0"/>
<sequence length="279" mass="32559">MLFSAHKNLEQNVIEYLQKGPLFTGELLKFLQKERPRTTKQGMYAVLRKLIQAEVVLKHKQQISLNVTWLTNVESFVTLAEHFYASASRSGSFLSLEDGENIRYEFHNTNATDAFWIHSLLLLVEAHPKMPWLAYNPHDWFFIARAESERALRDFLIKKGGQYLMVVGGKCPLDKLIRKEFDGKRSQYFMRESPMFPQDNYYVNIIADYIIEVWIDAAQAKVIERFYATATEATPEVVKQLQDIIRSKGKTKFIVSRNKKKAEKLRAKLSKPFYIPKRD</sequence>
<dbReference type="Proteomes" id="UP000178892">
    <property type="component" value="Unassembled WGS sequence"/>
</dbReference>
<gene>
    <name evidence="1" type="ORF">A2720_04765</name>
</gene>
<accession>A0A1F5NTB0</accession>
<comment type="caution">
    <text evidence="1">The sequence shown here is derived from an EMBL/GenBank/DDBJ whole genome shotgun (WGS) entry which is preliminary data.</text>
</comment>
<evidence type="ECO:0000313" key="2">
    <source>
        <dbReference type="Proteomes" id="UP000178892"/>
    </source>
</evidence>
<evidence type="ECO:0000313" key="1">
    <source>
        <dbReference type="EMBL" id="OGE80887.1"/>
    </source>
</evidence>
<proteinExistence type="predicted"/>
<name>A0A1F5NTB0_9BACT</name>
<organism evidence="1 2">
    <name type="scientific">Candidatus Doudnabacteria bacterium RIFCSPHIGHO2_01_FULL_46_24</name>
    <dbReference type="NCBI Taxonomy" id="1817825"/>
    <lineage>
        <taxon>Bacteria</taxon>
        <taxon>Candidatus Doudnaibacteriota</taxon>
    </lineage>
</organism>